<proteinExistence type="predicted"/>
<comment type="caution">
    <text evidence="2">The sequence shown here is derived from an EMBL/GenBank/DDBJ whole genome shotgun (WGS) entry which is preliminary data.</text>
</comment>
<sequence>MFFPSSTRPLLDSEGNSFSDAHPSTGQGRSLDSLLKNEEPRPQLDVVHIDSEWDVPPFNYQTIDDIERVESSQQQTTPRRARSVTFDDIVRGLLQLPPAADELNMSFQMARDEEDNINNNIIDDNDEEALIIVDEPLLSDDAGEGTRSWRTWMTSPS</sequence>
<protein>
    <submittedName>
        <fullName evidence="2">Uncharacterized protein</fullName>
    </submittedName>
</protein>
<evidence type="ECO:0000313" key="3">
    <source>
        <dbReference type="Proteomes" id="UP001054945"/>
    </source>
</evidence>
<gene>
    <name evidence="2" type="ORF">CEXT_553631</name>
</gene>
<evidence type="ECO:0000313" key="2">
    <source>
        <dbReference type="EMBL" id="GIY02691.1"/>
    </source>
</evidence>
<reference evidence="2 3" key="1">
    <citation type="submission" date="2021-06" db="EMBL/GenBank/DDBJ databases">
        <title>Caerostris extrusa draft genome.</title>
        <authorList>
            <person name="Kono N."/>
            <person name="Arakawa K."/>
        </authorList>
    </citation>
    <scope>NUCLEOTIDE SEQUENCE [LARGE SCALE GENOMIC DNA]</scope>
</reference>
<dbReference type="Proteomes" id="UP001054945">
    <property type="component" value="Unassembled WGS sequence"/>
</dbReference>
<name>A0AAV4Q2C7_CAEEX</name>
<dbReference type="AlphaFoldDB" id="A0AAV4Q2C7"/>
<accession>A0AAV4Q2C7</accession>
<organism evidence="2 3">
    <name type="scientific">Caerostris extrusa</name>
    <name type="common">Bark spider</name>
    <name type="synonym">Caerostris bankana</name>
    <dbReference type="NCBI Taxonomy" id="172846"/>
    <lineage>
        <taxon>Eukaryota</taxon>
        <taxon>Metazoa</taxon>
        <taxon>Ecdysozoa</taxon>
        <taxon>Arthropoda</taxon>
        <taxon>Chelicerata</taxon>
        <taxon>Arachnida</taxon>
        <taxon>Araneae</taxon>
        <taxon>Araneomorphae</taxon>
        <taxon>Entelegynae</taxon>
        <taxon>Araneoidea</taxon>
        <taxon>Araneidae</taxon>
        <taxon>Caerostris</taxon>
    </lineage>
</organism>
<evidence type="ECO:0000256" key="1">
    <source>
        <dbReference type="SAM" id="MobiDB-lite"/>
    </source>
</evidence>
<feature type="region of interest" description="Disordered" evidence="1">
    <location>
        <begin position="1"/>
        <end position="39"/>
    </location>
</feature>
<keyword evidence="3" id="KW-1185">Reference proteome</keyword>
<feature type="compositionally biased region" description="Polar residues" evidence="1">
    <location>
        <begin position="1"/>
        <end position="30"/>
    </location>
</feature>
<dbReference type="EMBL" id="BPLR01005484">
    <property type="protein sequence ID" value="GIY02691.1"/>
    <property type="molecule type" value="Genomic_DNA"/>
</dbReference>